<evidence type="ECO:0000256" key="1">
    <source>
        <dbReference type="SAM" id="Phobius"/>
    </source>
</evidence>
<proteinExistence type="predicted"/>
<dbReference type="AlphaFoldDB" id="A0A7S1QYD6"/>
<organism evidence="2">
    <name type="scientific">Alexandrium catenella</name>
    <name type="common">Red tide dinoflagellate</name>
    <name type="synonym">Gonyaulax catenella</name>
    <dbReference type="NCBI Taxonomy" id="2925"/>
    <lineage>
        <taxon>Eukaryota</taxon>
        <taxon>Sar</taxon>
        <taxon>Alveolata</taxon>
        <taxon>Dinophyceae</taxon>
        <taxon>Gonyaulacales</taxon>
        <taxon>Pyrocystaceae</taxon>
        <taxon>Alexandrium</taxon>
    </lineage>
</organism>
<feature type="transmembrane region" description="Helical" evidence="1">
    <location>
        <begin position="76"/>
        <end position="96"/>
    </location>
</feature>
<gene>
    <name evidence="2" type="ORF">ACAT0790_LOCUS31960</name>
</gene>
<sequence length="469" mass="51978">MVGIEFLVVTTSMGDLLLNAMALAFIVDIDNILFAAFAPQRLKSIVRSVGAVYLPPSGMPFTKRWRPTGLSTCQKVTLVFTILICVYYTSIHPFYWRMNQAYDILCSGERDFVYVVNGATGLVEVTRSFSEAPDGWAPQELAILQVAKPTLNRGPGFKLDSKLIETVRNGAPRAVFQMGMEDTRNMLHGMKMAANGSTKMDAPNITQLSPAMWHLLDLRQTFAETINENVEGLVCADMSFSTVKSTADINMEDVSGGYRNCSQVKYKCDWWNMTSLRALCPVTCGCRDLADPAASFFAAGNYGCPAKCERDVVMVKQRKSPIPSVRDCVDTLPASFVDDPALRKYITIAMEQLLSHTSTLMTVHTALVDDGSSVGIPRARSGDAFKSIIDGRFLAAVLRGQWDLVPGYPHPRGLQGCRFWTSWEVRFLLGIDFCTIDKFRSLRPYCPKSCGCVQGRRQCPASCPELRQL</sequence>
<reference evidence="2" key="1">
    <citation type="submission" date="2021-01" db="EMBL/GenBank/DDBJ databases">
        <authorList>
            <person name="Corre E."/>
            <person name="Pelletier E."/>
            <person name="Niang G."/>
            <person name="Scheremetjew M."/>
            <person name="Finn R."/>
            <person name="Kale V."/>
            <person name="Holt S."/>
            <person name="Cochrane G."/>
            <person name="Meng A."/>
            <person name="Brown T."/>
            <person name="Cohen L."/>
        </authorList>
    </citation>
    <scope>NUCLEOTIDE SEQUENCE</scope>
    <source>
        <strain evidence="2">OF101</strain>
    </source>
</reference>
<keyword evidence="1" id="KW-0472">Membrane</keyword>
<name>A0A7S1QYD6_ALECA</name>
<accession>A0A7S1QYD6</accession>
<protein>
    <submittedName>
        <fullName evidence="2">Uncharacterized protein</fullName>
    </submittedName>
</protein>
<dbReference type="EMBL" id="HBGE01052980">
    <property type="protein sequence ID" value="CAD9151375.1"/>
    <property type="molecule type" value="Transcribed_RNA"/>
</dbReference>
<keyword evidence="1" id="KW-0812">Transmembrane</keyword>
<keyword evidence="1" id="KW-1133">Transmembrane helix</keyword>
<evidence type="ECO:0000313" key="2">
    <source>
        <dbReference type="EMBL" id="CAD9151375.1"/>
    </source>
</evidence>
<feature type="transmembrane region" description="Helical" evidence="1">
    <location>
        <begin position="16"/>
        <end position="38"/>
    </location>
</feature>